<protein>
    <recommendedName>
        <fullName evidence="2">Peptidase S9 prolyl oligopeptidase catalytic domain-containing protein</fullName>
    </recommendedName>
</protein>
<reference evidence="3 4" key="1">
    <citation type="submission" date="2020-07" db="EMBL/GenBank/DDBJ databases">
        <title>Sequencing the genomes of 1000 actinobacteria strains.</title>
        <authorList>
            <person name="Klenk H.-P."/>
        </authorList>
    </citation>
    <scope>NUCLEOTIDE SEQUENCE [LARGE SCALE GENOMIC DNA]</scope>
    <source>
        <strain evidence="3 4">LI1</strain>
    </source>
</reference>
<feature type="domain" description="Peptidase S9 prolyl oligopeptidase catalytic" evidence="2">
    <location>
        <begin position="213"/>
        <end position="347"/>
    </location>
</feature>
<feature type="transmembrane region" description="Helical" evidence="1">
    <location>
        <begin position="21"/>
        <end position="42"/>
    </location>
</feature>
<dbReference type="AlphaFoldDB" id="A0A7Z0J5A0"/>
<dbReference type="Proteomes" id="UP000537260">
    <property type="component" value="Unassembled WGS sequence"/>
</dbReference>
<keyword evidence="4" id="KW-1185">Reference proteome</keyword>
<dbReference type="GO" id="GO:0006508">
    <property type="term" value="P:proteolysis"/>
    <property type="evidence" value="ECO:0007669"/>
    <property type="project" value="InterPro"/>
</dbReference>
<keyword evidence="1" id="KW-1133">Transmembrane helix</keyword>
<evidence type="ECO:0000259" key="2">
    <source>
        <dbReference type="Pfam" id="PF00326"/>
    </source>
</evidence>
<dbReference type="EMBL" id="JACCFM010000001">
    <property type="protein sequence ID" value="NYJ18698.1"/>
    <property type="molecule type" value="Genomic_DNA"/>
</dbReference>
<dbReference type="Pfam" id="PF00326">
    <property type="entry name" value="Peptidase_S9"/>
    <property type="match status" value="1"/>
</dbReference>
<evidence type="ECO:0000313" key="3">
    <source>
        <dbReference type="EMBL" id="NYJ18698.1"/>
    </source>
</evidence>
<comment type="caution">
    <text evidence="3">The sequence shown here is derived from an EMBL/GenBank/DDBJ whole genome shotgun (WGS) entry which is preliminary data.</text>
</comment>
<gene>
    <name evidence="3" type="ORF">HNR05_000489</name>
</gene>
<proteinExistence type="predicted"/>
<keyword evidence="1" id="KW-0812">Transmembrane</keyword>
<accession>A0A7Z0J5A0</accession>
<evidence type="ECO:0000313" key="4">
    <source>
        <dbReference type="Proteomes" id="UP000537260"/>
    </source>
</evidence>
<name>A0A7Z0J5A0_9MICO</name>
<dbReference type="SUPFAM" id="SSF53474">
    <property type="entry name" value="alpha/beta-Hydrolases"/>
    <property type="match status" value="1"/>
</dbReference>
<dbReference type="InterPro" id="IPR029058">
    <property type="entry name" value="AB_hydrolase_fold"/>
</dbReference>
<dbReference type="InterPro" id="IPR001375">
    <property type="entry name" value="Peptidase_S9_cat"/>
</dbReference>
<dbReference type="GO" id="GO:0008236">
    <property type="term" value="F:serine-type peptidase activity"/>
    <property type="evidence" value="ECO:0007669"/>
    <property type="project" value="InterPro"/>
</dbReference>
<organism evidence="3 4">
    <name type="scientific">Glaciibacter psychrotolerans</name>
    <dbReference type="NCBI Taxonomy" id="670054"/>
    <lineage>
        <taxon>Bacteria</taxon>
        <taxon>Bacillati</taxon>
        <taxon>Actinomycetota</taxon>
        <taxon>Actinomycetes</taxon>
        <taxon>Micrococcales</taxon>
        <taxon>Microbacteriaceae</taxon>
        <taxon>Glaciibacter</taxon>
    </lineage>
</organism>
<sequence length="393" mass="41553">MKLRGMRTRRRRTWPWITVGAIVGVTALVCGVIVFGGAQVLLTPHHAMTSSAGTVLSLTSSEITLPKLATTQRVGTYGLVWDTEAGAGTGTATIGPISSTTKDSVTRPISQIVGALAVGTAVQLNPNIHNSDPQQSLGIPFTTVQVDGELGPMPAWQVKGTGSTWVLFVHGIDGQRESGLRPLPTIVAAGLPTLLITYRNDVGAPASPNGLIDLGQTEWRDLDAAAAYAITQGATEFVLYGDSMGGSMVTQFMQRSDHAPRVTGMVLDAPVLNWAGVLQGQADRAHVGFLGGALKQAVSWRGDIDLNMLNQLDQTETFADLPILLFQGLADPLVPPTESQQFAAALPLASYVPVPHAGHIQSWNVDPQRYETHLGEFLAPYSSAPGSPVDSPE</sequence>
<keyword evidence="1" id="KW-0472">Membrane</keyword>
<evidence type="ECO:0000256" key="1">
    <source>
        <dbReference type="SAM" id="Phobius"/>
    </source>
</evidence>
<dbReference type="Gene3D" id="3.40.50.1820">
    <property type="entry name" value="alpha/beta hydrolase"/>
    <property type="match status" value="1"/>
</dbReference>
<dbReference type="RefSeq" id="WP_179577569.1">
    <property type="nucleotide sequence ID" value="NZ_JACCFM010000001.1"/>
</dbReference>